<feature type="region of interest" description="Disordered" evidence="1">
    <location>
        <begin position="339"/>
        <end position="387"/>
    </location>
</feature>
<sequence length="387" mass="43798">MAPLVFLLSLRQGIAEWLSNSRKDATIASRVYEKGGIDSKTARLKKSPSLLFRLWNTVSQSQSPPKPFQVPEEETPLITRVEEEILVHEFGSHPLQPYYAPASKVKKQRESLLYEASVLRFWGIIHDDTVMLDMTIALDEGLLMDSRVVVETVAPDMIAGRRWEGDYFKECGKNVNPRIGLGEINIDEFPISREYGNPRLRHLSGFQPLKSLERRERVVSWTDSIQEYAGALGHVCHSGERPVSDCFRSLTTKEFGDENTAPGTDINLGKSVRRIPTLSLLSSRTGFGQRPQFEQDHKSLMDDWETAMRLMDEFSSAERSGRCLKRKKKILGIRDQSIFKGKNPAGEPLDRGYQQLGDTSVEDDVDYSSGEDDPSDYEALDSTDDEY</sequence>
<evidence type="ECO:0000313" key="3">
    <source>
        <dbReference type="EMBL" id="RPA97306.1"/>
    </source>
</evidence>
<proteinExistence type="predicted"/>
<keyword evidence="4" id="KW-1185">Reference proteome</keyword>
<dbReference type="EMBL" id="ML120405">
    <property type="protein sequence ID" value="RPA97306.1"/>
    <property type="molecule type" value="Genomic_DNA"/>
</dbReference>
<reference evidence="3 4" key="1">
    <citation type="journal article" date="2018" name="Nat. Ecol. Evol.">
        <title>Pezizomycetes genomes reveal the molecular basis of ectomycorrhizal truffle lifestyle.</title>
        <authorList>
            <person name="Murat C."/>
            <person name="Payen T."/>
            <person name="Noel B."/>
            <person name="Kuo A."/>
            <person name="Morin E."/>
            <person name="Chen J."/>
            <person name="Kohler A."/>
            <person name="Krizsan K."/>
            <person name="Balestrini R."/>
            <person name="Da Silva C."/>
            <person name="Montanini B."/>
            <person name="Hainaut M."/>
            <person name="Levati E."/>
            <person name="Barry K.W."/>
            <person name="Belfiori B."/>
            <person name="Cichocki N."/>
            <person name="Clum A."/>
            <person name="Dockter R.B."/>
            <person name="Fauchery L."/>
            <person name="Guy J."/>
            <person name="Iotti M."/>
            <person name="Le Tacon F."/>
            <person name="Lindquist E.A."/>
            <person name="Lipzen A."/>
            <person name="Malagnac F."/>
            <person name="Mello A."/>
            <person name="Molinier V."/>
            <person name="Miyauchi S."/>
            <person name="Poulain J."/>
            <person name="Riccioni C."/>
            <person name="Rubini A."/>
            <person name="Sitrit Y."/>
            <person name="Splivallo R."/>
            <person name="Traeger S."/>
            <person name="Wang M."/>
            <person name="Zifcakova L."/>
            <person name="Wipf D."/>
            <person name="Zambonelli A."/>
            <person name="Paolocci F."/>
            <person name="Nowrousian M."/>
            <person name="Ottonello S."/>
            <person name="Baldrian P."/>
            <person name="Spatafora J.W."/>
            <person name="Henrissat B."/>
            <person name="Nagy L.G."/>
            <person name="Aury J.M."/>
            <person name="Wincker P."/>
            <person name="Grigoriev I.V."/>
            <person name="Bonfante P."/>
            <person name="Martin F.M."/>
        </authorList>
    </citation>
    <scope>NUCLEOTIDE SEQUENCE [LARGE SCALE GENOMIC DNA]</scope>
    <source>
        <strain evidence="3 4">120613-1</strain>
    </source>
</reference>
<name>A0A3N4JGB0_9PEZI</name>
<evidence type="ECO:0000256" key="2">
    <source>
        <dbReference type="SAM" id="SignalP"/>
    </source>
</evidence>
<feature type="chain" id="PRO_5018283936" evidence="2">
    <location>
        <begin position="16"/>
        <end position="387"/>
    </location>
</feature>
<feature type="compositionally biased region" description="Acidic residues" evidence="1">
    <location>
        <begin position="360"/>
        <end position="387"/>
    </location>
</feature>
<dbReference type="AlphaFoldDB" id="A0A3N4JGB0"/>
<organism evidence="3 4">
    <name type="scientific">Choiromyces venosus 120613-1</name>
    <dbReference type="NCBI Taxonomy" id="1336337"/>
    <lineage>
        <taxon>Eukaryota</taxon>
        <taxon>Fungi</taxon>
        <taxon>Dikarya</taxon>
        <taxon>Ascomycota</taxon>
        <taxon>Pezizomycotina</taxon>
        <taxon>Pezizomycetes</taxon>
        <taxon>Pezizales</taxon>
        <taxon>Tuberaceae</taxon>
        <taxon>Choiromyces</taxon>
    </lineage>
</organism>
<dbReference type="OrthoDB" id="5347443at2759"/>
<protein>
    <submittedName>
        <fullName evidence="3">Uncharacterized protein</fullName>
    </submittedName>
</protein>
<evidence type="ECO:0000313" key="4">
    <source>
        <dbReference type="Proteomes" id="UP000276215"/>
    </source>
</evidence>
<dbReference type="Proteomes" id="UP000276215">
    <property type="component" value="Unassembled WGS sequence"/>
</dbReference>
<accession>A0A3N4JGB0</accession>
<gene>
    <name evidence="3" type="ORF">L873DRAFT_1124715</name>
</gene>
<feature type="signal peptide" evidence="2">
    <location>
        <begin position="1"/>
        <end position="15"/>
    </location>
</feature>
<keyword evidence="2" id="KW-0732">Signal</keyword>
<evidence type="ECO:0000256" key="1">
    <source>
        <dbReference type="SAM" id="MobiDB-lite"/>
    </source>
</evidence>